<proteinExistence type="predicted"/>
<evidence type="ECO:0000313" key="3">
    <source>
        <dbReference type="Proteomes" id="UP000008130"/>
    </source>
</evidence>
<sequence length="171" mass="18628">MEMSKTTMTLEEFRDCLDRYGDDPARWPDAAAARALLEESDAARAALDEMRRLRAAFSASAGSPRAPAGLADRIARRAALEAPAAGLGRMPARTAAAAKRRGPDTDARQRAGGPIWILRDLANRFGGTRVVATLMLFFVLGFALRYLDASQTDTLLTYRSVPTFFSVFDLS</sequence>
<evidence type="ECO:0000256" key="1">
    <source>
        <dbReference type="SAM" id="Phobius"/>
    </source>
</evidence>
<protein>
    <submittedName>
        <fullName evidence="2">Uncharacterized protein</fullName>
    </submittedName>
</protein>
<keyword evidence="1" id="KW-0812">Transmembrane</keyword>
<organism evidence="2 3">
    <name type="scientific">Polymorphum gilvum (strain LMG 25793 / CGMCC 1.9160 / SL003B-26A1)</name>
    <dbReference type="NCBI Taxonomy" id="991905"/>
    <lineage>
        <taxon>Bacteria</taxon>
        <taxon>Pseudomonadati</taxon>
        <taxon>Pseudomonadota</taxon>
        <taxon>Alphaproteobacteria</taxon>
        <taxon>Rhodobacterales</taxon>
        <taxon>Paracoccaceae</taxon>
        <taxon>Polymorphum</taxon>
    </lineage>
</organism>
<dbReference type="STRING" id="991905.SL003B_3962"/>
<dbReference type="HOGENOM" id="CLU_1561497_0_0_5"/>
<keyword evidence="1" id="KW-1133">Transmembrane helix</keyword>
<accession>F2J618</accession>
<feature type="transmembrane region" description="Helical" evidence="1">
    <location>
        <begin position="127"/>
        <end position="147"/>
    </location>
</feature>
<dbReference type="Proteomes" id="UP000008130">
    <property type="component" value="Chromosome"/>
</dbReference>
<gene>
    <name evidence="2" type="ordered locus">SL003B_3962</name>
</gene>
<dbReference type="AlphaFoldDB" id="F2J618"/>
<evidence type="ECO:0000313" key="2">
    <source>
        <dbReference type="EMBL" id="ADZ72382.1"/>
    </source>
</evidence>
<dbReference type="EMBL" id="CP002568">
    <property type="protein sequence ID" value="ADZ72382.1"/>
    <property type="molecule type" value="Genomic_DNA"/>
</dbReference>
<keyword evidence="3" id="KW-1185">Reference proteome</keyword>
<name>F2J618_POLGS</name>
<dbReference type="KEGG" id="pgv:SL003B_3962"/>
<reference evidence="2 3" key="1">
    <citation type="journal article" date="2011" name="J. Bacteriol.">
        <title>Complete genome sequence of Polymorphum gilvum SL003B-26A1T, a crude oil-degrading bacterium from oil-polluted saline soil.</title>
        <authorList>
            <person name="Li S.G."/>
            <person name="Tang Y.Q."/>
            <person name="Nie Y."/>
            <person name="Cai M."/>
            <person name="Wu X.L."/>
        </authorList>
    </citation>
    <scope>NUCLEOTIDE SEQUENCE [LARGE SCALE GENOMIC DNA]</scope>
    <source>
        <strain evidence="3">LMG 25793 / CGMCC 1.9160 / SL003B-26A1</strain>
    </source>
</reference>
<keyword evidence="1" id="KW-0472">Membrane</keyword>